<dbReference type="OrthoDB" id="9814566at2"/>
<accession>A0A1U7H8Q5</accession>
<evidence type="ECO:0000313" key="2">
    <source>
        <dbReference type="Proteomes" id="UP000186868"/>
    </source>
</evidence>
<dbReference type="EMBL" id="MRCB01000038">
    <property type="protein sequence ID" value="OKH19664.1"/>
    <property type="molecule type" value="Genomic_DNA"/>
</dbReference>
<comment type="caution">
    <text evidence="1">The sequence shown here is derived from an EMBL/GenBank/DDBJ whole genome shotgun (WGS) entry which is preliminary data.</text>
</comment>
<dbReference type="AlphaFoldDB" id="A0A1U7H8Q5"/>
<dbReference type="InterPro" id="IPR025990">
    <property type="entry name" value="zinc_ribbon_bacterial"/>
</dbReference>
<sequence>MQTTTEYFCAFCGEPNSTFVDLSAGMQQSYVEDCQVCCRPNVLYIQVDEETLEVEIYTDYEE</sequence>
<dbReference type="PIRSF" id="PIRSF037225">
    <property type="entry name" value="UCP037225"/>
    <property type="match status" value="1"/>
</dbReference>
<dbReference type="Proteomes" id="UP000186868">
    <property type="component" value="Unassembled WGS sequence"/>
</dbReference>
<evidence type="ECO:0008006" key="3">
    <source>
        <dbReference type="Google" id="ProtNLM"/>
    </source>
</evidence>
<dbReference type="InterPro" id="IPR017143">
    <property type="entry name" value="UCP037225"/>
</dbReference>
<protein>
    <recommendedName>
        <fullName evidence="3">CPXCG motif-containing cysteine-rich protein</fullName>
    </recommendedName>
</protein>
<proteinExistence type="predicted"/>
<evidence type="ECO:0000313" key="1">
    <source>
        <dbReference type="EMBL" id="OKH19664.1"/>
    </source>
</evidence>
<keyword evidence="2" id="KW-1185">Reference proteome</keyword>
<reference evidence="1 2" key="1">
    <citation type="submission" date="2016-11" db="EMBL/GenBank/DDBJ databases">
        <title>Draft Genome Sequences of Nine Cyanobacterial Strains from Diverse Habitats.</title>
        <authorList>
            <person name="Zhu T."/>
            <person name="Hou S."/>
            <person name="Lu X."/>
            <person name="Hess W.R."/>
        </authorList>
    </citation>
    <scope>NUCLEOTIDE SEQUENCE [LARGE SCALE GENOMIC DNA]</scope>
    <source>
        <strain evidence="1 2">NIES-593</strain>
    </source>
</reference>
<organism evidence="1 2">
    <name type="scientific">Hydrococcus rivularis NIES-593</name>
    <dbReference type="NCBI Taxonomy" id="1921803"/>
    <lineage>
        <taxon>Bacteria</taxon>
        <taxon>Bacillati</taxon>
        <taxon>Cyanobacteriota</taxon>
        <taxon>Cyanophyceae</taxon>
        <taxon>Pleurocapsales</taxon>
        <taxon>Hydrococcaceae</taxon>
        <taxon>Hydrococcus</taxon>
    </lineage>
</organism>
<gene>
    <name evidence="1" type="ORF">NIES593_20570</name>
</gene>
<name>A0A1U7H8Q5_9CYAN</name>
<dbReference type="STRING" id="1921803.NIES593_20570"/>
<dbReference type="RefSeq" id="WP_073601373.1">
    <property type="nucleotide sequence ID" value="NZ_MRCB01000038.1"/>
</dbReference>
<dbReference type="Pfam" id="PF14255">
    <property type="entry name" value="Zn_ribbon_21"/>
    <property type="match status" value="1"/>
</dbReference>